<dbReference type="SUPFAM" id="SSF56037">
    <property type="entry name" value="PheT/TilS domain"/>
    <property type="match status" value="1"/>
</dbReference>
<dbReference type="GO" id="GO:0032267">
    <property type="term" value="F:tRNA(Ile)-lysidine synthase activity"/>
    <property type="evidence" value="ECO:0007669"/>
    <property type="project" value="UniProtKB-EC"/>
</dbReference>
<dbReference type="EC" id="6.3.4.19" evidence="8"/>
<dbReference type="CDD" id="cd01992">
    <property type="entry name" value="TilS_N"/>
    <property type="match status" value="1"/>
</dbReference>
<dbReference type="SUPFAM" id="SSF82829">
    <property type="entry name" value="MesJ substrate recognition domain-like"/>
    <property type="match status" value="1"/>
</dbReference>
<dbReference type="PANTHER" id="PTHR43033:SF1">
    <property type="entry name" value="TRNA(ILE)-LYSIDINE SYNTHASE-RELATED"/>
    <property type="match status" value="1"/>
</dbReference>
<reference evidence="11" key="1">
    <citation type="submission" date="2015-12" db="EMBL/GenBank/DDBJ databases">
        <authorList>
            <person name="Shamseldin A."/>
            <person name="Moawad H."/>
            <person name="Abd El-Rahim W.M."/>
            <person name="Sadowsky M.J."/>
        </authorList>
    </citation>
    <scope>NUCLEOTIDE SEQUENCE [LARGE SCALE GENOMIC DNA]</scope>
    <source>
        <strain evidence="11">2538-88</strain>
    </source>
</reference>
<dbReference type="AlphaFoldDB" id="A0A151KYG0"/>
<dbReference type="Pfam" id="PF09179">
    <property type="entry name" value="TilS"/>
    <property type="match status" value="1"/>
</dbReference>
<comment type="function">
    <text evidence="8">Ligates lysine onto the cytidine present at position 34 of the AUA codon-specific tRNA(Ile) that contains the anticodon CAU, in an ATP-dependent manner. Cytidine is converted to lysidine, thus changing the amino acid specificity of the tRNA from methionine to isoleucine.</text>
</comment>
<name>A0A151KYG0_9VIBR</name>
<comment type="caution">
    <text evidence="10">The sequence shown here is derived from an EMBL/GenBank/DDBJ whole genome shotgun (WGS) entry which is preliminary data.</text>
</comment>
<dbReference type="Pfam" id="PF01171">
    <property type="entry name" value="ATP_bind_3"/>
    <property type="match status" value="1"/>
</dbReference>
<feature type="binding site" evidence="8">
    <location>
        <begin position="27"/>
        <end position="32"/>
    </location>
    <ligand>
        <name>ATP</name>
        <dbReference type="ChEBI" id="CHEBI:30616"/>
    </ligand>
</feature>
<keyword evidence="2 8" id="KW-0963">Cytoplasm</keyword>
<keyword evidence="6 8" id="KW-0067">ATP-binding</keyword>
<keyword evidence="4 8" id="KW-0819">tRNA processing</keyword>
<dbReference type="Pfam" id="PF11734">
    <property type="entry name" value="TilS_C"/>
    <property type="match status" value="1"/>
</dbReference>
<evidence type="ECO:0000259" key="9">
    <source>
        <dbReference type="SMART" id="SM00977"/>
    </source>
</evidence>
<dbReference type="Proteomes" id="UP000075346">
    <property type="component" value="Unassembled WGS sequence"/>
</dbReference>
<dbReference type="HAMAP" id="MF_01161">
    <property type="entry name" value="tRNA_Ile_lys_synt"/>
    <property type="match status" value="1"/>
</dbReference>
<dbReference type="NCBIfam" id="TIGR02433">
    <property type="entry name" value="lysidine_TilS_C"/>
    <property type="match status" value="1"/>
</dbReference>
<evidence type="ECO:0000256" key="5">
    <source>
        <dbReference type="ARBA" id="ARBA00022741"/>
    </source>
</evidence>
<dbReference type="Gene3D" id="1.20.59.20">
    <property type="match status" value="1"/>
</dbReference>
<dbReference type="GO" id="GO:0005737">
    <property type="term" value="C:cytoplasm"/>
    <property type="evidence" value="ECO:0007669"/>
    <property type="project" value="UniProtKB-SubCell"/>
</dbReference>
<organism evidence="10 11">
    <name type="scientific">Vibrio cidicii</name>
    <dbReference type="NCBI Taxonomy" id="1763883"/>
    <lineage>
        <taxon>Bacteria</taxon>
        <taxon>Pseudomonadati</taxon>
        <taxon>Pseudomonadota</taxon>
        <taxon>Gammaproteobacteria</taxon>
        <taxon>Vibrionales</taxon>
        <taxon>Vibrionaceae</taxon>
        <taxon>Vibrio</taxon>
    </lineage>
</organism>
<keyword evidence="3 8" id="KW-0436">Ligase</keyword>
<dbReference type="InterPro" id="IPR012796">
    <property type="entry name" value="Lysidine-tRNA-synth_C"/>
</dbReference>
<dbReference type="GO" id="GO:0006400">
    <property type="term" value="P:tRNA modification"/>
    <property type="evidence" value="ECO:0007669"/>
    <property type="project" value="UniProtKB-UniRule"/>
</dbReference>
<evidence type="ECO:0000256" key="8">
    <source>
        <dbReference type="HAMAP-Rule" id="MF_01161"/>
    </source>
</evidence>
<comment type="subcellular location">
    <subcellularLocation>
        <location evidence="1 8">Cytoplasm</location>
    </subcellularLocation>
</comment>
<dbReference type="GO" id="GO:0005524">
    <property type="term" value="F:ATP binding"/>
    <property type="evidence" value="ECO:0007669"/>
    <property type="project" value="UniProtKB-UniRule"/>
</dbReference>
<comment type="domain">
    <text evidence="8">The N-terminal region contains the highly conserved SGGXDS motif, predicted to be a P-loop motif involved in ATP binding.</text>
</comment>
<protein>
    <recommendedName>
        <fullName evidence="8">tRNA(Ile)-lysidine synthase</fullName>
        <ecNumber evidence="8">6.3.4.19</ecNumber>
    </recommendedName>
    <alternativeName>
        <fullName evidence="8">tRNA(Ile)-2-lysyl-cytidine synthase</fullName>
    </alternativeName>
    <alternativeName>
        <fullName evidence="8">tRNA(Ile)-lysidine synthetase</fullName>
    </alternativeName>
</protein>
<gene>
    <name evidence="8" type="primary">tilS</name>
    <name evidence="10" type="ORF">ATY37_17230</name>
</gene>
<keyword evidence="5 8" id="KW-0547">Nucleotide-binding</keyword>
<evidence type="ECO:0000256" key="3">
    <source>
        <dbReference type="ARBA" id="ARBA00022598"/>
    </source>
</evidence>
<evidence type="ECO:0000256" key="4">
    <source>
        <dbReference type="ARBA" id="ARBA00022694"/>
    </source>
</evidence>
<dbReference type="EMBL" id="LOBR01000039">
    <property type="protein sequence ID" value="KYN88208.1"/>
    <property type="molecule type" value="Genomic_DNA"/>
</dbReference>
<accession>A0A151KYG0</accession>
<dbReference type="Gene3D" id="3.40.50.620">
    <property type="entry name" value="HUPs"/>
    <property type="match status" value="1"/>
</dbReference>
<sequence>MESIYHRFTKVIEEHLLPSSRLVVAFSGGVDSRILLECAARFAFEQQRQCVVVHVHHGLSDNADLWSQRCIEWCQGKQLSCAVEKVQLDLMAGDSVEERARQARYQALAKHLELGDLLLTGQHADDQVETFLLALKRGSGPKGLSAMGQCMPFAKGFLLRPLLSVGRLEIEFAAKQLGLEWVEDESNLDTRYDRNFLRQEVLPQISQRWPGFASAVQRSAQLCAEQEGLLNELLSPVLENALQADHSLALAVLYQQSEQARLRLLRMWLAALGQPMPSRQNLQTLWQQVALAKADANPILQLGQGQVRRFNQRLYFVAQSRDISQWRAEIKLSQSLALPDHLGVLTLEHTPGRGNLALPPAGGTFYVTFDPEGLSAHPAERGHRRKMKKLFQEYQVPSWLRRRTPILMCADRVVAVAGLFVDREFIGQDCELFWRKSSQFM</sequence>
<dbReference type="InterPro" id="IPR012795">
    <property type="entry name" value="tRNA_Ile_lys_synt_N"/>
</dbReference>
<evidence type="ECO:0000256" key="6">
    <source>
        <dbReference type="ARBA" id="ARBA00022840"/>
    </source>
</evidence>
<evidence type="ECO:0000313" key="10">
    <source>
        <dbReference type="EMBL" id="KYN88208.1"/>
    </source>
</evidence>
<evidence type="ECO:0000256" key="7">
    <source>
        <dbReference type="ARBA" id="ARBA00048539"/>
    </source>
</evidence>
<dbReference type="InterPro" id="IPR011063">
    <property type="entry name" value="TilS/TtcA_N"/>
</dbReference>
<evidence type="ECO:0000256" key="2">
    <source>
        <dbReference type="ARBA" id="ARBA00022490"/>
    </source>
</evidence>
<dbReference type="InterPro" id="IPR012094">
    <property type="entry name" value="tRNA_Ile_lys_synt"/>
</dbReference>
<comment type="similarity">
    <text evidence="8">Belongs to the tRNA(Ile)-lysidine synthase family.</text>
</comment>
<dbReference type="SUPFAM" id="SSF52402">
    <property type="entry name" value="Adenine nucleotide alpha hydrolases-like"/>
    <property type="match status" value="1"/>
</dbReference>
<dbReference type="NCBIfam" id="TIGR02432">
    <property type="entry name" value="lysidine_TilS_N"/>
    <property type="match status" value="1"/>
</dbReference>
<dbReference type="InterPro" id="IPR015262">
    <property type="entry name" value="tRNA_Ile_lys_synt_subst-bd"/>
</dbReference>
<dbReference type="SMART" id="SM00977">
    <property type="entry name" value="TilS_C"/>
    <property type="match status" value="1"/>
</dbReference>
<feature type="domain" description="Lysidine-tRNA(Ile) synthetase C-terminal" evidence="9">
    <location>
        <begin position="365"/>
        <end position="434"/>
    </location>
</feature>
<comment type="catalytic activity">
    <reaction evidence="7 8">
        <text>cytidine(34) in tRNA(Ile2) + L-lysine + ATP = lysidine(34) in tRNA(Ile2) + AMP + diphosphate + H(+)</text>
        <dbReference type="Rhea" id="RHEA:43744"/>
        <dbReference type="Rhea" id="RHEA-COMP:10625"/>
        <dbReference type="Rhea" id="RHEA-COMP:10670"/>
        <dbReference type="ChEBI" id="CHEBI:15378"/>
        <dbReference type="ChEBI" id="CHEBI:30616"/>
        <dbReference type="ChEBI" id="CHEBI:32551"/>
        <dbReference type="ChEBI" id="CHEBI:33019"/>
        <dbReference type="ChEBI" id="CHEBI:82748"/>
        <dbReference type="ChEBI" id="CHEBI:83665"/>
        <dbReference type="ChEBI" id="CHEBI:456215"/>
        <dbReference type="EC" id="6.3.4.19"/>
    </reaction>
</comment>
<dbReference type="InterPro" id="IPR014729">
    <property type="entry name" value="Rossmann-like_a/b/a_fold"/>
</dbReference>
<dbReference type="PANTHER" id="PTHR43033">
    <property type="entry name" value="TRNA(ILE)-LYSIDINE SYNTHASE-RELATED"/>
    <property type="match status" value="1"/>
</dbReference>
<proteinExistence type="inferred from homology"/>
<evidence type="ECO:0000256" key="1">
    <source>
        <dbReference type="ARBA" id="ARBA00004496"/>
    </source>
</evidence>
<evidence type="ECO:0000313" key="11">
    <source>
        <dbReference type="Proteomes" id="UP000075346"/>
    </source>
</evidence>
<dbReference type="RefSeq" id="WP_061897232.1">
    <property type="nucleotide sequence ID" value="NZ_LOBR01000039.1"/>
</dbReference>